<reference evidence="2 5" key="1">
    <citation type="submission" date="2014-12" db="EMBL/GenBank/DDBJ databases">
        <title>Comparative genome analysis of Bacillus coagulans HM-08, Clostridium butyricum HM-68, Bacillus subtilis HM-66 and Bacillus licheniformis BL-09.</title>
        <authorList>
            <person name="Zhang H."/>
        </authorList>
    </citation>
    <scope>NUCLEOTIDE SEQUENCE [LARGE SCALE GENOMIC DNA]</scope>
    <source>
        <strain evidence="2 5">HM-66</strain>
    </source>
</reference>
<dbReference type="EMBL" id="JXBC01000004">
    <property type="protein sequence ID" value="KIU10449.1"/>
    <property type="molecule type" value="Genomic_DNA"/>
</dbReference>
<organism evidence="2 5">
    <name type="scientific">Bacillus subtilis</name>
    <dbReference type="NCBI Taxonomy" id="1423"/>
    <lineage>
        <taxon>Bacteria</taxon>
        <taxon>Bacillati</taxon>
        <taxon>Bacillota</taxon>
        <taxon>Bacilli</taxon>
        <taxon>Bacillales</taxon>
        <taxon>Bacillaceae</taxon>
        <taxon>Bacillus</taxon>
    </lineage>
</organism>
<dbReference type="SMR" id="A0A0A1MAA9"/>
<accession>A0A0A1MAA9</accession>
<dbReference type="Proteomes" id="UP001229422">
    <property type="component" value="Chromosome"/>
</dbReference>
<dbReference type="EMBL" id="CP125292">
    <property type="protein sequence ID" value="WHM20447.1"/>
    <property type="molecule type" value="Genomic_DNA"/>
</dbReference>
<dbReference type="Proteomes" id="UP000665181">
    <property type="component" value="Unassembled WGS sequence"/>
</dbReference>
<gene>
    <name evidence="3" type="ORF">J5227_16270</name>
    <name evidence="4" type="ORF">QL281_16670</name>
    <name evidence="2" type="ORF">SC09_Contig25orf00176</name>
</gene>
<keyword evidence="1" id="KW-0472">Membrane</keyword>
<evidence type="ECO:0000313" key="5">
    <source>
        <dbReference type="Proteomes" id="UP000032247"/>
    </source>
</evidence>
<sequence length="51" mass="5804">MWFIIFGIIFFIEGIIMTVYGVKKKNGMLTYIGIVFAIMTFGVVMIKLTGH</sequence>
<feature type="transmembrane region" description="Helical" evidence="1">
    <location>
        <begin position="29"/>
        <end position="48"/>
    </location>
</feature>
<dbReference type="Proteomes" id="UP000032247">
    <property type="component" value="Unassembled WGS sequence"/>
</dbReference>
<dbReference type="EMBL" id="JAGFPW010000016">
    <property type="protein sequence ID" value="MBO3795819.1"/>
    <property type="molecule type" value="Genomic_DNA"/>
</dbReference>
<proteinExistence type="predicted"/>
<reference evidence="4" key="3">
    <citation type="submission" date="2023-05" db="EMBL/GenBank/DDBJ databases">
        <title>Complete genome sequence of Bacillus subtilis SRCM117797 isolated from Soybean paste.</title>
        <authorList>
            <person name="Abraha H.B."/>
            <person name="Kim K.-P."/>
            <person name="Ryu M.-S."/>
            <person name="Jeong D.-Y."/>
        </authorList>
    </citation>
    <scope>NUCLEOTIDE SEQUENCE</scope>
    <source>
        <strain evidence="4">SRCM117797</strain>
    </source>
</reference>
<name>A0A0A1MAA9_BACIU</name>
<dbReference type="GeneID" id="76977201"/>
<keyword evidence="1" id="KW-0812">Transmembrane</keyword>
<dbReference type="AlphaFoldDB" id="A0A0A1MAA9"/>
<dbReference type="PATRIC" id="fig|1423.134.peg.4124"/>
<protein>
    <submittedName>
        <fullName evidence="2">Uncharacterized protein</fullName>
    </submittedName>
</protein>
<evidence type="ECO:0000313" key="3">
    <source>
        <dbReference type="EMBL" id="MBO3795819.1"/>
    </source>
</evidence>
<keyword evidence="1" id="KW-1133">Transmembrane helix</keyword>
<reference evidence="3" key="2">
    <citation type="submission" date="2021-03" db="EMBL/GenBank/DDBJ databases">
        <title>Isolation of Bacillus subtilis from fermented food sample.</title>
        <authorList>
            <person name="Lakshmanan V."/>
            <person name="Athira K."/>
            <person name="Rajagopal K."/>
        </authorList>
    </citation>
    <scope>NUCLEOTIDE SEQUENCE</scope>
    <source>
        <strain evidence="3">S1</strain>
    </source>
</reference>
<dbReference type="STRING" id="483913.AN935_04005"/>
<evidence type="ECO:0000256" key="1">
    <source>
        <dbReference type="SAM" id="Phobius"/>
    </source>
</evidence>
<evidence type="ECO:0000313" key="2">
    <source>
        <dbReference type="EMBL" id="KIU10449.1"/>
    </source>
</evidence>
<feature type="transmembrane region" description="Helical" evidence="1">
    <location>
        <begin position="6"/>
        <end position="22"/>
    </location>
</feature>
<evidence type="ECO:0000313" key="4">
    <source>
        <dbReference type="EMBL" id="WHM20447.1"/>
    </source>
</evidence>
<dbReference type="RefSeq" id="WP_003244572.1">
    <property type="nucleotide sequence ID" value="NZ_AP024621.1"/>
</dbReference>
<dbReference type="OMA" id="IEGIMMT"/>